<reference evidence="3 4" key="1">
    <citation type="submission" date="2020-08" db="EMBL/GenBank/DDBJ databases">
        <title>Genomic Encyclopedia of Type Strains, Phase IV (KMG-IV): sequencing the most valuable type-strain genomes for metagenomic binning, comparative biology and taxonomic classification.</title>
        <authorList>
            <person name="Goeker M."/>
        </authorList>
    </citation>
    <scope>NUCLEOTIDE SEQUENCE [LARGE SCALE GENOMIC DNA]</scope>
    <source>
        <strain evidence="3 4">DSM 12252</strain>
    </source>
</reference>
<accession>A0A7W8DIC9</accession>
<comment type="caution">
    <text evidence="3">The sequence shown here is derived from an EMBL/GenBank/DDBJ whole genome shotgun (WGS) entry which is preliminary data.</text>
</comment>
<evidence type="ECO:0000313" key="3">
    <source>
        <dbReference type="EMBL" id="MBB5030785.1"/>
    </source>
</evidence>
<feature type="domain" description="Gfo/Idh/MocA-like oxidoreductase N-terminal" evidence="1">
    <location>
        <begin position="36"/>
        <end position="162"/>
    </location>
</feature>
<keyword evidence="4" id="KW-1185">Reference proteome</keyword>
<dbReference type="EMBL" id="JACHIG010000001">
    <property type="protein sequence ID" value="MBB5030785.1"/>
    <property type="molecule type" value="Genomic_DNA"/>
</dbReference>
<dbReference type="Proteomes" id="UP000590740">
    <property type="component" value="Unassembled WGS sequence"/>
</dbReference>
<evidence type="ECO:0000313" key="4">
    <source>
        <dbReference type="Proteomes" id="UP000590740"/>
    </source>
</evidence>
<dbReference type="InterPro" id="IPR050463">
    <property type="entry name" value="Gfo/Idh/MocA_oxidrdct_glycsds"/>
</dbReference>
<name>A0A7W8DIC9_9BACT</name>
<dbReference type="AlphaFoldDB" id="A0A7W8DIC9"/>
<dbReference type="Pfam" id="PF01408">
    <property type="entry name" value="GFO_IDH_MocA"/>
    <property type="match status" value="1"/>
</dbReference>
<dbReference type="InterPro" id="IPR006311">
    <property type="entry name" value="TAT_signal"/>
</dbReference>
<proteinExistence type="predicted"/>
<dbReference type="InterPro" id="IPR036291">
    <property type="entry name" value="NAD(P)-bd_dom_sf"/>
</dbReference>
<dbReference type="Pfam" id="PF19051">
    <property type="entry name" value="GFO_IDH_MocA_C2"/>
    <property type="match status" value="1"/>
</dbReference>
<dbReference type="InterPro" id="IPR043906">
    <property type="entry name" value="Gfo/Idh/MocA_OxRdtase_bact_C"/>
</dbReference>
<organism evidence="3 4">
    <name type="scientific">Prosthecobacter vanneervenii</name>
    <dbReference type="NCBI Taxonomy" id="48466"/>
    <lineage>
        <taxon>Bacteria</taxon>
        <taxon>Pseudomonadati</taxon>
        <taxon>Verrucomicrobiota</taxon>
        <taxon>Verrucomicrobiia</taxon>
        <taxon>Verrucomicrobiales</taxon>
        <taxon>Verrucomicrobiaceae</taxon>
        <taxon>Prosthecobacter</taxon>
    </lineage>
</organism>
<dbReference type="PROSITE" id="PS51318">
    <property type="entry name" value="TAT"/>
    <property type="match status" value="1"/>
</dbReference>
<sequence>MTTNRRSFLKQSAAATTGVFYIAKTSWAQKSPGDTINVAVIGFGGRGGSHISGYNKLNKDGEGVRVSALCDVDSKILEKGLQGYDKEKIKVQGYSDLRKLLESKDIDAVSIATPNHWHALATIWAVQAGKDVYVEKPVSHCVWEGRQMVKAARKYSKIVQTGTQSRSSRKGIAEAVKYVQEGNLGKILLSRGLCYKRRNSIGKTEGPQPIPDSVDYDLWCGPGPKGPLLRKQLKYDWHWTWAYGNGDLGNQGIHQMDIARWFLGEMELSPSVWSVGGRMGYVDDGETANTQIIYHGYEKAPLIFEVHGLPDVKDGKNMDKLMQTSKGVKFQPLPGKDGKEGVTGAGVGVIVECEGGTVVVPNYSGAVVFDKEGKEMKKFEGSEDHFKNFINACRSRRVDDLHADILEGHLSSALCHTGNISHRLGQKEKPEAILEKIKGDRFAGESFARMQEHLGKNEVDLAKDMLTLGPVLKMDGKTERFIDQDEANAMLKDKYRPPFVVPEEV</sequence>
<dbReference type="Gene3D" id="3.40.50.720">
    <property type="entry name" value="NAD(P)-binding Rossmann-like Domain"/>
    <property type="match status" value="1"/>
</dbReference>
<dbReference type="PANTHER" id="PTHR43818:SF5">
    <property type="entry name" value="OXIDOREDUCTASE FAMILY PROTEIN"/>
    <property type="match status" value="1"/>
</dbReference>
<evidence type="ECO:0000259" key="1">
    <source>
        <dbReference type="Pfam" id="PF01408"/>
    </source>
</evidence>
<dbReference type="InterPro" id="IPR000683">
    <property type="entry name" value="Gfo/Idh/MocA-like_OxRdtase_N"/>
</dbReference>
<dbReference type="PANTHER" id="PTHR43818">
    <property type="entry name" value="BCDNA.GH03377"/>
    <property type="match status" value="1"/>
</dbReference>
<feature type="domain" description="Gfo/Idh/MocA-like oxidoreductase bacterial type C-terminal" evidence="2">
    <location>
        <begin position="199"/>
        <end position="276"/>
    </location>
</feature>
<evidence type="ECO:0000259" key="2">
    <source>
        <dbReference type="Pfam" id="PF19051"/>
    </source>
</evidence>
<dbReference type="RefSeq" id="WP_184337731.1">
    <property type="nucleotide sequence ID" value="NZ_JACHIG010000001.1"/>
</dbReference>
<dbReference type="SUPFAM" id="SSF51735">
    <property type="entry name" value="NAD(P)-binding Rossmann-fold domains"/>
    <property type="match status" value="1"/>
</dbReference>
<protein>
    <submittedName>
        <fullName evidence="3">Putative dehydrogenase</fullName>
    </submittedName>
</protein>
<gene>
    <name evidence="3" type="ORF">HNQ65_000339</name>
</gene>
<dbReference type="GO" id="GO:0000166">
    <property type="term" value="F:nucleotide binding"/>
    <property type="evidence" value="ECO:0007669"/>
    <property type="project" value="InterPro"/>
</dbReference>
<dbReference type="SUPFAM" id="SSF55347">
    <property type="entry name" value="Glyceraldehyde-3-phosphate dehydrogenase-like, C-terminal domain"/>
    <property type="match status" value="1"/>
</dbReference>
<dbReference type="Gene3D" id="3.30.360.10">
    <property type="entry name" value="Dihydrodipicolinate Reductase, domain 2"/>
    <property type="match status" value="1"/>
</dbReference>